<accession>A0ACC2UBR7</accession>
<keyword evidence="2" id="KW-1185">Reference proteome</keyword>
<evidence type="ECO:0000313" key="2">
    <source>
        <dbReference type="Proteomes" id="UP001165960"/>
    </source>
</evidence>
<gene>
    <name evidence="1" type="ORF">DSO57_1025706</name>
</gene>
<reference evidence="1" key="1">
    <citation type="submission" date="2022-04" db="EMBL/GenBank/DDBJ databases">
        <title>Genome of the entomopathogenic fungus Entomophthora muscae.</title>
        <authorList>
            <person name="Elya C."/>
            <person name="Lovett B.R."/>
            <person name="Lee E."/>
            <person name="Macias A.M."/>
            <person name="Hajek A.E."/>
            <person name="De Bivort B.L."/>
            <person name="Kasson M.T."/>
            <person name="De Fine Licht H.H."/>
            <person name="Stajich J.E."/>
        </authorList>
    </citation>
    <scope>NUCLEOTIDE SEQUENCE</scope>
    <source>
        <strain evidence="1">Berkeley</strain>
    </source>
</reference>
<comment type="caution">
    <text evidence="1">The sequence shown here is derived from an EMBL/GenBank/DDBJ whole genome shotgun (WGS) entry which is preliminary data.</text>
</comment>
<protein>
    <submittedName>
        <fullName evidence="1">Uncharacterized protein</fullName>
    </submittedName>
</protein>
<dbReference type="EMBL" id="QTSX02000856">
    <property type="protein sequence ID" value="KAJ9084318.1"/>
    <property type="molecule type" value="Genomic_DNA"/>
</dbReference>
<evidence type="ECO:0000313" key="1">
    <source>
        <dbReference type="EMBL" id="KAJ9084318.1"/>
    </source>
</evidence>
<sequence length="117" mass="13771">MSQKKSSTGINERLKPVHGFPHFVGAAKTGPKLSFEQEVAQKRKLLHDSGNLQEPFIFDNPLSRFCIKMLFREFKYLKGPIPLLFRQPYPTQDQEKLKVLLKRLLNKKINQHRLKYH</sequence>
<organism evidence="1 2">
    <name type="scientific">Entomophthora muscae</name>
    <dbReference type="NCBI Taxonomy" id="34485"/>
    <lineage>
        <taxon>Eukaryota</taxon>
        <taxon>Fungi</taxon>
        <taxon>Fungi incertae sedis</taxon>
        <taxon>Zoopagomycota</taxon>
        <taxon>Entomophthoromycotina</taxon>
        <taxon>Entomophthoromycetes</taxon>
        <taxon>Entomophthorales</taxon>
        <taxon>Entomophthoraceae</taxon>
        <taxon>Entomophthora</taxon>
    </lineage>
</organism>
<proteinExistence type="predicted"/>
<dbReference type="Proteomes" id="UP001165960">
    <property type="component" value="Unassembled WGS sequence"/>
</dbReference>
<name>A0ACC2UBR7_9FUNG</name>